<dbReference type="Proteomes" id="UP000094291">
    <property type="component" value="Unassembled WGS sequence"/>
</dbReference>
<sequence length="154" mass="17234">MAQLAKRWWVFDWGNTLITRGQAESMLGAHELLSALSPHVHIAVVNDTPLMSADMLREVLDKAHLGTLINRVLTADELRLNKADPAFITSLCRVLNTTPAQVTWVGDDWTIDIAPARQVGVRSLWINQEQDDADYTDLLSVYEALPDLEEAREA</sequence>
<keyword evidence="2" id="KW-0460">Magnesium</keyword>
<dbReference type="STRING" id="197479.BFW38_02045"/>
<evidence type="ECO:0008006" key="5">
    <source>
        <dbReference type="Google" id="ProtNLM"/>
    </source>
</evidence>
<proteinExistence type="predicted"/>
<evidence type="ECO:0000256" key="1">
    <source>
        <dbReference type="ARBA" id="ARBA00022801"/>
    </source>
</evidence>
<gene>
    <name evidence="3" type="ORF">BFW38_02045</name>
</gene>
<name>A0A1E2V6N2_9GAMM</name>
<keyword evidence="1" id="KW-0378">Hydrolase</keyword>
<dbReference type="GO" id="GO:0016787">
    <property type="term" value="F:hydrolase activity"/>
    <property type="evidence" value="ECO:0007669"/>
    <property type="project" value="UniProtKB-KW"/>
</dbReference>
<comment type="caution">
    <text evidence="3">The sequence shown here is derived from an EMBL/GenBank/DDBJ whole genome shotgun (WGS) entry which is preliminary data.</text>
</comment>
<dbReference type="InterPro" id="IPR051400">
    <property type="entry name" value="HAD-like_hydrolase"/>
</dbReference>
<dbReference type="InterPro" id="IPR023214">
    <property type="entry name" value="HAD_sf"/>
</dbReference>
<dbReference type="SUPFAM" id="SSF56784">
    <property type="entry name" value="HAD-like"/>
    <property type="match status" value="1"/>
</dbReference>
<reference evidence="3 4" key="1">
    <citation type="submission" date="2016-08" db="EMBL/GenBank/DDBJ databases">
        <authorList>
            <person name="Seilhamer J.J."/>
        </authorList>
    </citation>
    <scope>NUCLEOTIDE SEQUENCE [LARGE SCALE GENOMIC DNA]</scope>
    <source>
        <strain evidence="3 4">PH27A</strain>
    </source>
</reference>
<dbReference type="EMBL" id="MDTQ01000001">
    <property type="protein sequence ID" value="ODC02506.1"/>
    <property type="molecule type" value="Genomic_DNA"/>
</dbReference>
<dbReference type="Gene3D" id="3.40.50.1000">
    <property type="entry name" value="HAD superfamily/HAD-like"/>
    <property type="match status" value="1"/>
</dbReference>
<accession>A0A1E2V6N2</accession>
<protein>
    <recommendedName>
        <fullName evidence="5">HAD family hydrolase</fullName>
    </recommendedName>
</protein>
<keyword evidence="4" id="KW-1185">Reference proteome</keyword>
<evidence type="ECO:0000313" key="3">
    <source>
        <dbReference type="EMBL" id="ODC02506.1"/>
    </source>
</evidence>
<dbReference type="InterPro" id="IPR041492">
    <property type="entry name" value="HAD_2"/>
</dbReference>
<organism evidence="3 4">
    <name type="scientific">Terasakiispira papahanaumokuakeensis</name>
    <dbReference type="NCBI Taxonomy" id="197479"/>
    <lineage>
        <taxon>Bacteria</taxon>
        <taxon>Pseudomonadati</taxon>
        <taxon>Pseudomonadota</taxon>
        <taxon>Gammaproteobacteria</taxon>
        <taxon>Oceanospirillales</taxon>
        <taxon>Terasakiispira</taxon>
    </lineage>
</organism>
<dbReference type="AlphaFoldDB" id="A0A1E2V6N2"/>
<dbReference type="RefSeq" id="WP_068996891.1">
    <property type="nucleotide sequence ID" value="NZ_MDTQ01000001.1"/>
</dbReference>
<evidence type="ECO:0000313" key="4">
    <source>
        <dbReference type="Proteomes" id="UP000094291"/>
    </source>
</evidence>
<dbReference type="Pfam" id="PF13419">
    <property type="entry name" value="HAD_2"/>
    <property type="match status" value="1"/>
</dbReference>
<dbReference type="OrthoDB" id="367448at2"/>
<dbReference type="InterPro" id="IPR036412">
    <property type="entry name" value="HAD-like_sf"/>
</dbReference>
<evidence type="ECO:0000256" key="2">
    <source>
        <dbReference type="ARBA" id="ARBA00022842"/>
    </source>
</evidence>
<dbReference type="PANTHER" id="PTHR46470">
    <property type="entry name" value="N-ACYLNEURAMINATE-9-PHOSPHATASE"/>
    <property type="match status" value="1"/>
</dbReference>